<organism evidence="7 8">
    <name type="scientific">Oligosphaera ethanolica</name>
    <dbReference type="NCBI Taxonomy" id="760260"/>
    <lineage>
        <taxon>Bacteria</taxon>
        <taxon>Pseudomonadati</taxon>
        <taxon>Lentisphaerota</taxon>
        <taxon>Oligosphaeria</taxon>
        <taxon>Oligosphaerales</taxon>
        <taxon>Oligosphaeraceae</taxon>
        <taxon>Oligosphaera</taxon>
    </lineage>
</organism>
<keyword evidence="5" id="KW-0411">Iron-sulfur</keyword>
<dbReference type="SFLD" id="SFLDG01067">
    <property type="entry name" value="SPASM/twitch_domain_containing"/>
    <property type="match status" value="1"/>
</dbReference>
<name>A0AAE4ANX8_9BACT</name>
<evidence type="ECO:0000256" key="5">
    <source>
        <dbReference type="ARBA" id="ARBA00023014"/>
    </source>
</evidence>
<evidence type="ECO:0000313" key="8">
    <source>
        <dbReference type="Proteomes" id="UP001238163"/>
    </source>
</evidence>
<dbReference type="Gene3D" id="3.20.20.70">
    <property type="entry name" value="Aldolase class I"/>
    <property type="match status" value="1"/>
</dbReference>
<feature type="domain" description="Radical SAM core" evidence="6">
    <location>
        <begin position="20"/>
        <end position="235"/>
    </location>
</feature>
<keyword evidence="4" id="KW-0408">Iron</keyword>
<protein>
    <submittedName>
        <fullName evidence="7">Radical SAM protein with 4Fe4S-binding SPASM domain</fullName>
    </submittedName>
</protein>
<dbReference type="SFLD" id="SFLDG01386">
    <property type="entry name" value="main_SPASM_domain-containing"/>
    <property type="match status" value="1"/>
</dbReference>
<dbReference type="SUPFAM" id="SSF102114">
    <property type="entry name" value="Radical SAM enzymes"/>
    <property type="match status" value="1"/>
</dbReference>
<dbReference type="InterPro" id="IPR029069">
    <property type="entry name" value="HotDog_dom_sf"/>
</dbReference>
<gene>
    <name evidence="7" type="ORF">J3R75_001485</name>
</gene>
<dbReference type="PANTHER" id="PTHR11228:SF34">
    <property type="entry name" value="TUNGSTEN-CONTAINING ALDEHYDE FERREDOXIN OXIDOREDUCTASE COFACTOR MODIFYING PROTEIN"/>
    <property type="match status" value="1"/>
</dbReference>
<evidence type="ECO:0000259" key="6">
    <source>
        <dbReference type="PROSITE" id="PS51918"/>
    </source>
</evidence>
<dbReference type="EMBL" id="JAUSVL010000001">
    <property type="protein sequence ID" value="MDQ0289378.1"/>
    <property type="molecule type" value="Genomic_DNA"/>
</dbReference>
<dbReference type="GO" id="GO:0051536">
    <property type="term" value="F:iron-sulfur cluster binding"/>
    <property type="evidence" value="ECO:0007669"/>
    <property type="project" value="UniProtKB-KW"/>
</dbReference>
<dbReference type="InterPro" id="IPR016776">
    <property type="entry name" value="ApeP-like_dehydratase"/>
</dbReference>
<reference evidence="7" key="1">
    <citation type="submission" date="2023-07" db="EMBL/GenBank/DDBJ databases">
        <title>Genomic Encyclopedia of Type Strains, Phase IV (KMG-IV): sequencing the most valuable type-strain genomes for metagenomic binning, comparative biology and taxonomic classification.</title>
        <authorList>
            <person name="Goeker M."/>
        </authorList>
    </citation>
    <scope>NUCLEOTIDE SEQUENCE</scope>
    <source>
        <strain evidence="7">DSM 24202</strain>
    </source>
</reference>
<dbReference type="InterPro" id="IPR013785">
    <property type="entry name" value="Aldolase_TIM"/>
</dbReference>
<dbReference type="NCBIfam" id="TIGR04085">
    <property type="entry name" value="rSAM_more_4Fe4S"/>
    <property type="match status" value="1"/>
</dbReference>
<dbReference type="PROSITE" id="PS51918">
    <property type="entry name" value="RADICAL_SAM"/>
    <property type="match status" value="1"/>
</dbReference>
<dbReference type="InterPro" id="IPR007197">
    <property type="entry name" value="rSAM"/>
</dbReference>
<dbReference type="RefSeq" id="WP_307260796.1">
    <property type="nucleotide sequence ID" value="NZ_JAUSVL010000001.1"/>
</dbReference>
<dbReference type="SUPFAM" id="SSF54637">
    <property type="entry name" value="Thioesterase/thiol ester dehydrase-isomerase"/>
    <property type="match status" value="1"/>
</dbReference>
<comment type="cofactor">
    <cofactor evidence="1">
        <name>[4Fe-4S] cluster</name>
        <dbReference type="ChEBI" id="CHEBI:49883"/>
    </cofactor>
</comment>
<evidence type="ECO:0000256" key="2">
    <source>
        <dbReference type="ARBA" id="ARBA00022691"/>
    </source>
</evidence>
<dbReference type="InterPro" id="IPR023885">
    <property type="entry name" value="4Fe4S-binding_SPASM_dom"/>
</dbReference>
<dbReference type="AlphaFoldDB" id="A0AAE4ANX8"/>
<accession>A0AAE4ANX8</accession>
<keyword evidence="3" id="KW-0479">Metal-binding</keyword>
<dbReference type="Pfam" id="PF22817">
    <property type="entry name" value="ApeP-like"/>
    <property type="match status" value="1"/>
</dbReference>
<evidence type="ECO:0000313" key="7">
    <source>
        <dbReference type="EMBL" id="MDQ0289378.1"/>
    </source>
</evidence>
<dbReference type="Pfam" id="PF04055">
    <property type="entry name" value="Radical_SAM"/>
    <property type="match status" value="1"/>
</dbReference>
<dbReference type="InterPro" id="IPR058240">
    <property type="entry name" value="rSAM_sf"/>
</dbReference>
<dbReference type="Gene3D" id="3.10.129.10">
    <property type="entry name" value="Hotdog Thioesterase"/>
    <property type="match status" value="1"/>
</dbReference>
<dbReference type="CDD" id="cd01335">
    <property type="entry name" value="Radical_SAM"/>
    <property type="match status" value="1"/>
</dbReference>
<comment type="caution">
    <text evidence="7">The sequence shown here is derived from an EMBL/GenBank/DDBJ whole genome shotgun (WGS) entry which is preliminary data.</text>
</comment>
<dbReference type="InterPro" id="IPR050377">
    <property type="entry name" value="Radical_SAM_PqqE_MftC-like"/>
</dbReference>
<dbReference type="Proteomes" id="UP001238163">
    <property type="component" value="Unassembled WGS sequence"/>
</dbReference>
<keyword evidence="2" id="KW-0949">S-adenosyl-L-methionine</keyword>
<dbReference type="SFLD" id="SFLDS00029">
    <property type="entry name" value="Radical_SAM"/>
    <property type="match status" value="1"/>
</dbReference>
<keyword evidence="8" id="KW-1185">Reference proteome</keyword>
<dbReference type="PANTHER" id="PTHR11228">
    <property type="entry name" value="RADICAL SAM DOMAIN PROTEIN"/>
    <property type="match status" value="1"/>
</dbReference>
<dbReference type="GO" id="GO:0046872">
    <property type="term" value="F:metal ion binding"/>
    <property type="evidence" value="ECO:0007669"/>
    <property type="project" value="UniProtKB-KW"/>
</dbReference>
<evidence type="ECO:0000256" key="1">
    <source>
        <dbReference type="ARBA" id="ARBA00001966"/>
    </source>
</evidence>
<evidence type="ECO:0000256" key="3">
    <source>
        <dbReference type="ARBA" id="ARBA00022723"/>
    </source>
</evidence>
<sequence>MFDIHHYDFTDAEIAAAAAADRLLSLEVEFNRQCNYRCPYCYAAASEQVPAQYDPRVIDVAVSQAAELGARKIVILGGEPFLFKGLRDKVSMIRARGLGVEIHTNGSIMTAELASFLFAQGCRVVVKFNTRNPAVHELLTGVKESLDNSLNTLRLLQEAGFSEDMLGASSVISADNIDEVVDLWKYLRQRKIRPHFEILTPQGRLLSHQELEVDLRRLQAVFTEIEQYDRSIGHAWDAQPPLVGAKCLRHTYSALINAEGEVFPCVGIDIAIGNILAQPLAKILRDSVIIKDLKNHLEMIKGPCRVCDKAASCYGCRGAAYQLTGDYLASDPLCWRNADKQAQIQALPMAALPYIPHRPPMAMVEKIVKAGVTHVVSAVIRPDNLFVNGAGVLDRAVIPELVAQAGAAMDSFHYDGRVRPGFLAIGHAIRCSRDIHCGDEISITLSEDNILDNWYQLNFSISNQLGELCAQGEVNVCII</sequence>
<dbReference type="GO" id="GO:0003824">
    <property type="term" value="F:catalytic activity"/>
    <property type="evidence" value="ECO:0007669"/>
    <property type="project" value="InterPro"/>
</dbReference>
<proteinExistence type="predicted"/>
<evidence type="ECO:0000256" key="4">
    <source>
        <dbReference type="ARBA" id="ARBA00023004"/>
    </source>
</evidence>
<dbReference type="Pfam" id="PF13186">
    <property type="entry name" value="SPASM"/>
    <property type="match status" value="1"/>
</dbReference>